<dbReference type="Proteomes" id="UP000644147">
    <property type="component" value="Unassembled WGS sequence"/>
</dbReference>
<gene>
    <name evidence="2" type="ORF">I5M27_14480</name>
</gene>
<proteinExistence type="predicted"/>
<reference evidence="2 3" key="1">
    <citation type="submission" date="2020-12" db="EMBL/GenBank/DDBJ databases">
        <title>Bacterial novel species Adhaeribacter sp. BT258 isolated from soil.</title>
        <authorList>
            <person name="Jung H.-Y."/>
        </authorList>
    </citation>
    <scope>NUCLEOTIDE SEQUENCE [LARGE SCALE GENOMIC DNA]</scope>
    <source>
        <strain evidence="2 3">BT258</strain>
    </source>
</reference>
<accession>A0ABS1C472</accession>
<evidence type="ECO:0000313" key="2">
    <source>
        <dbReference type="EMBL" id="MBK0404199.1"/>
    </source>
</evidence>
<feature type="signal peptide" evidence="1">
    <location>
        <begin position="1"/>
        <end position="24"/>
    </location>
</feature>
<sequence>MKKLRTFYLSMLTVASLGLMTSCGDDNDDPQPVTPPAAAEMNTFSARILGNQNNATSGSFFSATDGVVRNSTDAKTNSGLIDLIYYHSSPLSGDTAAANHAATLASPEDTKAGEVYNNANNGIQTWTTTNTTMFKRIGTNTATYTNLTNGDQVAAVYTNSTATPTTSVKKLKANDVFAFVTSTGKHGVAKINSIVAPTAANNNQSELRMDVKMEK</sequence>
<name>A0ABS1C472_9BACT</name>
<evidence type="ECO:0000256" key="1">
    <source>
        <dbReference type="SAM" id="SignalP"/>
    </source>
</evidence>
<dbReference type="PROSITE" id="PS51257">
    <property type="entry name" value="PROKAR_LIPOPROTEIN"/>
    <property type="match status" value="1"/>
</dbReference>
<keyword evidence="1" id="KW-0732">Signal</keyword>
<dbReference type="RefSeq" id="WP_200507043.1">
    <property type="nucleotide sequence ID" value="NZ_JAEHFX010000008.1"/>
</dbReference>
<keyword evidence="3" id="KW-1185">Reference proteome</keyword>
<evidence type="ECO:0008006" key="4">
    <source>
        <dbReference type="Google" id="ProtNLM"/>
    </source>
</evidence>
<comment type="caution">
    <text evidence="2">The sequence shown here is derived from an EMBL/GenBank/DDBJ whole genome shotgun (WGS) entry which is preliminary data.</text>
</comment>
<feature type="chain" id="PRO_5046114399" description="Lipoprotein" evidence="1">
    <location>
        <begin position="25"/>
        <end position="215"/>
    </location>
</feature>
<dbReference type="EMBL" id="JAEHFX010000008">
    <property type="protein sequence ID" value="MBK0404199.1"/>
    <property type="molecule type" value="Genomic_DNA"/>
</dbReference>
<evidence type="ECO:0000313" key="3">
    <source>
        <dbReference type="Proteomes" id="UP000644147"/>
    </source>
</evidence>
<protein>
    <recommendedName>
        <fullName evidence="4">Lipoprotein</fullName>
    </recommendedName>
</protein>
<organism evidence="2 3">
    <name type="scientific">Adhaeribacter terrigena</name>
    <dbReference type="NCBI Taxonomy" id="2793070"/>
    <lineage>
        <taxon>Bacteria</taxon>
        <taxon>Pseudomonadati</taxon>
        <taxon>Bacteroidota</taxon>
        <taxon>Cytophagia</taxon>
        <taxon>Cytophagales</taxon>
        <taxon>Hymenobacteraceae</taxon>
        <taxon>Adhaeribacter</taxon>
    </lineage>
</organism>